<organism evidence="2 3">
    <name type="scientific">Mesorhizobium escarrei</name>
    <dbReference type="NCBI Taxonomy" id="666018"/>
    <lineage>
        <taxon>Bacteria</taxon>
        <taxon>Pseudomonadati</taxon>
        <taxon>Pseudomonadota</taxon>
        <taxon>Alphaproteobacteria</taxon>
        <taxon>Hyphomicrobiales</taxon>
        <taxon>Phyllobacteriaceae</taxon>
        <taxon>Mesorhizobium</taxon>
    </lineage>
</organism>
<proteinExistence type="predicted"/>
<dbReference type="RefSeq" id="WP_254019947.1">
    <property type="nucleotide sequence ID" value="NZ_CAKXZT010000136.1"/>
</dbReference>
<dbReference type="Proteomes" id="UP001153050">
    <property type="component" value="Unassembled WGS sequence"/>
</dbReference>
<reference evidence="2 3" key="1">
    <citation type="submission" date="2022-03" db="EMBL/GenBank/DDBJ databases">
        <authorList>
            <person name="Brunel B."/>
        </authorList>
    </citation>
    <scope>NUCLEOTIDE SEQUENCE [LARGE SCALE GENOMIC DNA]</scope>
    <source>
        <strain evidence="2">STM5069sample</strain>
    </source>
</reference>
<comment type="caution">
    <text evidence="2">The sequence shown here is derived from an EMBL/GenBank/DDBJ whole genome shotgun (WGS) entry which is preliminary data.</text>
</comment>
<feature type="compositionally biased region" description="Polar residues" evidence="1">
    <location>
        <begin position="36"/>
        <end position="45"/>
    </location>
</feature>
<evidence type="ECO:0000256" key="1">
    <source>
        <dbReference type="SAM" id="MobiDB-lite"/>
    </source>
</evidence>
<evidence type="ECO:0000313" key="3">
    <source>
        <dbReference type="Proteomes" id="UP001153050"/>
    </source>
</evidence>
<sequence>MAALIAALRKSYGQTASKAPQKAADANEPAFPGEGSLSTLQSKGPRQQLAEVTGANPINRNVDVALSPKGTFKVS</sequence>
<evidence type="ECO:0000313" key="2">
    <source>
        <dbReference type="EMBL" id="CAH2404239.1"/>
    </source>
</evidence>
<protein>
    <submittedName>
        <fullName evidence="2">Uncharacterized protein</fullName>
    </submittedName>
</protein>
<keyword evidence="3" id="KW-1185">Reference proteome</keyword>
<name>A0ABM9E573_9HYPH</name>
<feature type="region of interest" description="Disordered" evidence="1">
    <location>
        <begin position="12"/>
        <end position="47"/>
    </location>
</feature>
<dbReference type="EMBL" id="CAKXZT010000136">
    <property type="protein sequence ID" value="CAH2404239.1"/>
    <property type="molecule type" value="Genomic_DNA"/>
</dbReference>
<gene>
    <name evidence="2" type="ORF">MES5069_400183</name>
</gene>
<accession>A0ABM9E573</accession>